<keyword evidence="6" id="KW-1185">Reference proteome</keyword>
<evidence type="ECO:0000259" key="3">
    <source>
        <dbReference type="PROSITE" id="PS50103"/>
    </source>
</evidence>
<dbReference type="STRING" id="400682.A0A1X7UVX9"/>
<dbReference type="eggNOG" id="KOG2279">
    <property type="taxonomic scope" value="Eukaryota"/>
</dbReference>
<dbReference type="InterPro" id="IPR050621">
    <property type="entry name" value="Tudor_domain_containing"/>
</dbReference>
<dbReference type="EnsemblMetazoa" id="XM_019996408.1">
    <property type="protein sequence ID" value="XP_019851967.1"/>
    <property type="gene ID" value="LOC100640796"/>
</dbReference>
<dbReference type="PANTHER" id="PTHR22948">
    <property type="entry name" value="TUDOR DOMAIN CONTAINING PROTEIN"/>
    <property type="match status" value="1"/>
</dbReference>
<feature type="region of interest" description="Disordered" evidence="2">
    <location>
        <begin position="616"/>
        <end position="640"/>
    </location>
</feature>
<dbReference type="KEGG" id="aqu:100640796"/>
<reference evidence="5" key="2">
    <citation type="submission" date="2017-05" db="UniProtKB">
        <authorList>
            <consortium name="EnsemblMetazoa"/>
        </authorList>
    </citation>
    <scope>IDENTIFICATION</scope>
</reference>
<feature type="domain" description="Tudor" evidence="4">
    <location>
        <begin position="1758"/>
        <end position="1816"/>
    </location>
</feature>
<proteinExistence type="predicted"/>
<evidence type="ECO:0000256" key="2">
    <source>
        <dbReference type="SAM" id="MobiDB-lite"/>
    </source>
</evidence>
<dbReference type="Gene3D" id="2.40.50.90">
    <property type="match status" value="3"/>
</dbReference>
<dbReference type="SUPFAM" id="SSF141571">
    <property type="entry name" value="Pentapeptide repeat-like"/>
    <property type="match status" value="1"/>
</dbReference>
<organism evidence="5">
    <name type="scientific">Amphimedon queenslandica</name>
    <name type="common">Sponge</name>
    <dbReference type="NCBI Taxonomy" id="400682"/>
    <lineage>
        <taxon>Eukaryota</taxon>
        <taxon>Metazoa</taxon>
        <taxon>Porifera</taxon>
        <taxon>Demospongiae</taxon>
        <taxon>Heteroscleromorpha</taxon>
        <taxon>Haplosclerida</taxon>
        <taxon>Niphatidae</taxon>
        <taxon>Amphimedon</taxon>
    </lineage>
</organism>
<evidence type="ECO:0000256" key="1">
    <source>
        <dbReference type="PROSITE-ProRule" id="PRU00723"/>
    </source>
</evidence>
<evidence type="ECO:0000313" key="5">
    <source>
        <dbReference type="EnsemblMetazoa" id="Aqu2.1.31933_001"/>
    </source>
</evidence>
<sequence>MSKTSKARKVARGRLTEKLNRVQDVRGRLEEQLGYLDQLEDVYGSVIEEVAGGLETAVAGLVKKTETLVEGMRDVSNRTGTIVTEKKKVFEDVIQKATASTSSAFQLLENKCSNMTHQQYSTASQDLEDTLIDALTLLDGSSYQSLGDSFREITFQETSVMKIHDEVLGPLEVKIKDLKDKLDTLAMNEEPLHLLAFDDASCTASEFGDTVTESTVMENTVMENTVMENTVMENTVMENTVMENTVMENTVMENTVMENTVMESTVMENTVMESTVMENTVMENTVMENTVMENTVMENRVVENTLAQRDDALVFADSIPSLTLEVGSVLRVVVVSMDSLTSLTVQPECSDLILLSETLSELALNEELTQSVACRDFMSNLKAGQVCCARFSADSFWYRGRVLDIAYKGNVINKVSVQYVDYGNKEVLPLSSLLPLPVHLAALPIQAITCSFKGQSSFLQEASFQDISLTLMEWLERVLIGKVLKAQIASCSTSGDVHIFAELYAPTKLFVNEKSLSFLQNMKLTLPPHWITTDTICLESLIKDMLSYNMTGQSTATNDIKNMPDTVTAHQSLTSSNGQDTTTHDSTPSVSVASSLTNNQAPMRLAPSWSNIQTPFPCSGSQTHTSPVPTSTTGVTSDCPTLTTSPVPTSTAGVSDCLTLTSTSVPPLGPSNETDPRHSTEYNTSSATPSLSCSSGSHSKGSSLVEIKKGEIRVVNPPSSVVINEIEERESSIKLQEYDDEQNHLISDESSEDHLVSDESILDEWDRLVSSERDQSVVQDLLISDQQDQLVSHDQNHLVLDLRNHLEQEQLVSNQQDRNVSNEHDQLALDNQNSLVAAQSGEKNLEVSEEQDQADEYQDQLSNPSDSSDILAHPVPSIKPVHKVDSIPESVHKVDSIPEPVHKVDSIPEPVHEVDSIPESVHEVDSIPESVHKVDSIPEFVHEVDSIPESVHEVDSIPEPVHEVDSIPESVHEADSIPESVHKVLSIPEPVHEVDSIPESVPKVDSIPESVHEVDSIPESVHVVDSIPEPVHEVDFIPESVHEADSIPESVHKVLSIPEPVHKVDSIPESVPKVDSIPESVHEVDSIPESVHEVDSIPEPVHKVDSIPEFVHEVDSIPVPVHEVDSIPESVHEINSIPEPDVYKVDSIPESVHKVDSIPEFVHEVDSIPESVHEVDSIPELVHNVDSSPEFIHQVDSIPESVHEVDSIPESVHEVDSIPSIEHEVNPVPSIHESGHDPDGVKEAEEIEALLLSMECSVIDDDCITDSSDDIILSPPPDFMCQDSPNPTLDLMSVAPLDGSVTEAPATVGNIDTVSESFSFVEYGPADELSLVVSSVVSPSCFYAVPSDNAQSLESLETSLLSHYSDPVNCHVLSEGQVRVGSVCCTKSMTSEGLCYSRGIIQSIQWNLTHDESVAVNDRDPIATDINHHDSVAVNSTDGDPIATDGSSPVTVHVFCVDYGYKAATGLESLFVLEARFAALPVQCIPCSLSGVQLSTNEDTQLLDPCCGITAVTDSPSNGETALVHNTRSWSNEVVQYFDGLVRNKLLLGVVTDKAVSAGSCIGPVYLVLLYDEEKNLINKKLAKAGLALFTEGASSDRDSSSPDDDEFFNNWNPMVTDFLSQRNVIDIDDEDVGSALLGYKSTNNKVCRFYNTPQGCYDGDRCRYQHVHEGGVEQCLQDTFKSPAVPSLPPVGSMIIVVVTTIQSINCFMVHIMGPAEVLMKGSKIQSKYIRSKFLMLQQEMDEYYKEQGRAAQSFVPPTIGELVAVWSERDNHWYRAIAKDQQGASIEVFYIDIGYSELVDQERIRTIAPEFVHLPVQAVECQLYNPNLSMESMPTDRTKKMFEDLVKDRLLFARVMWRNSNGILGVELHDLQSTGVSLNETIIGKEFENKKNGRPKEKVKKRLAVQLMPG</sequence>
<dbReference type="InterPro" id="IPR000571">
    <property type="entry name" value="Znf_CCCH"/>
</dbReference>
<dbReference type="Gene3D" id="2.30.30.140">
    <property type="match status" value="2"/>
</dbReference>
<feature type="compositionally biased region" description="Low complexity" evidence="2">
    <location>
        <begin position="685"/>
        <end position="702"/>
    </location>
</feature>
<evidence type="ECO:0008006" key="7">
    <source>
        <dbReference type="Google" id="ProtNLM"/>
    </source>
</evidence>
<protein>
    <recommendedName>
        <fullName evidence="7">Tudor domain-containing protein</fullName>
    </recommendedName>
</protein>
<dbReference type="SUPFAM" id="SSF63748">
    <property type="entry name" value="Tudor/PWWP/MBT"/>
    <property type="match status" value="3"/>
</dbReference>
<dbReference type="Proteomes" id="UP000007879">
    <property type="component" value="Unassembled WGS sequence"/>
</dbReference>
<feature type="region of interest" description="Disordered" evidence="2">
    <location>
        <begin position="661"/>
        <end position="702"/>
    </location>
</feature>
<keyword evidence="1" id="KW-0862">Zinc</keyword>
<keyword evidence="1" id="KW-0479">Metal-binding</keyword>
<gene>
    <name evidence="5" type="primary">100640796</name>
</gene>
<feature type="domain" description="Tudor" evidence="4">
    <location>
        <begin position="380"/>
        <end position="443"/>
    </location>
</feature>
<dbReference type="InterPro" id="IPR002999">
    <property type="entry name" value="Tudor"/>
</dbReference>
<feature type="region of interest" description="Disordered" evidence="2">
    <location>
        <begin position="570"/>
        <end position="593"/>
    </location>
</feature>
<dbReference type="EnsemblMetazoa" id="Aqu2.1.31933_001">
    <property type="protein sequence ID" value="Aqu2.1.31933_001"/>
    <property type="gene ID" value="Aqu2.1.31933"/>
</dbReference>
<evidence type="ECO:0000259" key="4">
    <source>
        <dbReference type="PROSITE" id="PS50304"/>
    </source>
</evidence>
<dbReference type="GO" id="GO:0008270">
    <property type="term" value="F:zinc ion binding"/>
    <property type="evidence" value="ECO:0007669"/>
    <property type="project" value="UniProtKB-KW"/>
</dbReference>
<name>A0A1X7UVX9_AMPQE</name>
<dbReference type="InterPro" id="IPR035437">
    <property type="entry name" value="SNase_OB-fold_sf"/>
</dbReference>
<feature type="compositionally biased region" description="Acidic residues" evidence="2">
    <location>
        <begin position="847"/>
        <end position="858"/>
    </location>
</feature>
<feature type="domain" description="C3H1-type" evidence="3">
    <location>
        <begin position="1642"/>
        <end position="1670"/>
    </location>
</feature>
<dbReference type="SMART" id="SM00333">
    <property type="entry name" value="TUDOR"/>
    <property type="match status" value="2"/>
</dbReference>
<feature type="compositionally biased region" description="Low complexity" evidence="2">
    <location>
        <begin position="621"/>
        <end position="640"/>
    </location>
</feature>
<dbReference type="FunFam" id="2.30.30.140:FF:000018">
    <property type="entry name" value="Serine/threonine-protein kinase 31"/>
    <property type="match status" value="1"/>
</dbReference>
<dbReference type="PROSITE" id="PS50103">
    <property type="entry name" value="ZF_C3H1"/>
    <property type="match status" value="1"/>
</dbReference>
<dbReference type="eggNOG" id="KOG2039">
    <property type="taxonomic scope" value="Eukaryota"/>
</dbReference>
<reference evidence="6" key="1">
    <citation type="journal article" date="2010" name="Nature">
        <title>The Amphimedon queenslandica genome and the evolution of animal complexity.</title>
        <authorList>
            <person name="Srivastava M."/>
            <person name="Simakov O."/>
            <person name="Chapman J."/>
            <person name="Fahey B."/>
            <person name="Gauthier M.E."/>
            <person name="Mitros T."/>
            <person name="Richards G.S."/>
            <person name="Conaco C."/>
            <person name="Dacre M."/>
            <person name="Hellsten U."/>
            <person name="Larroux C."/>
            <person name="Putnam N.H."/>
            <person name="Stanke M."/>
            <person name="Adamska M."/>
            <person name="Darling A."/>
            <person name="Degnan S.M."/>
            <person name="Oakley T.H."/>
            <person name="Plachetzki D.C."/>
            <person name="Zhai Y."/>
            <person name="Adamski M."/>
            <person name="Calcino A."/>
            <person name="Cummins S.F."/>
            <person name="Goodstein D.M."/>
            <person name="Harris C."/>
            <person name="Jackson D.J."/>
            <person name="Leys S.P."/>
            <person name="Shu S."/>
            <person name="Woodcroft B.J."/>
            <person name="Vervoort M."/>
            <person name="Kosik K.S."/>
            <person name="Manning G."/>
            <person name="Degnan B.M."/>
            <person name="Rokhsar D.S."/>
        </authorList>
    </citation>
    <scope>NUCLEOTIDE SEQUENCE [LARGE SCALE GENOMIC DNA]</scope>
</reference>
<accession>A0A1X7UVX9</accession>
<feature type="zinc finger region" description="C3H1-type" evidence="1">
    <location>
        <begin position="1642"/>
        <end position="1670"/>
    </location>
</feature>
<dbReference type="InParanoid" id="A0A1X7UVX9"/>
<evidence type="ECO:0000313" key="6">
    <source>
        <dbReference type="Proteomes" id="UP000007879"/>
    </source>
</evidence>
<dbReference type="OrthoDB" id="7171700at2759"/>
<dbReference type="PANTHER" id="PTHR22948:SF29">
    <property type="entry name" value="FI02030P-RELATED"/>
    <property type="match status" value="1"/>
</dbReference>
<dbReference type="Pfam" id="PF00567">
    <property type="entry name" value="TUDOR"/>
    <property type="match status" value="2"/>
</dbReference>
<dbReference type="PROSITE" id="PS50304">
    <property type="entry name" value="TUDOR"/>
    <property type="match status" value="2"/>
</dbReference>
<feature type="region of interest" description="Disordered" evidence="2">
    <location>
        <begin position="839"/>
        <end position="873"/>
    </location>
</feature>
<dbReference type="Gene3D" id="2.160.20.80">
    <property type="entry name" value="E3 ubiquitin-protein ligase SopA"/>
    <property type="match status" value="1"/>
</dbReference>
<keyword evidence="1" id="KW-0863">Zinc-finger</keyword>